<dbReference type="eggNOG" id="ENOG503431P">
    <property type="taxonomic scope" value="Bacteria"/>
</dbReference>
<dbReference type="STRING" id="545695.TREAZ_1300"/>
<reference evidence="1 2" key="2">
    <citation type="journal article" date="2011" name="ISME J.">
        <title>RNA-seq reveals cooperative metabolic interactions between two termite-gut spirochete species in co-culture.</title>
        <authorList>
            <person name="Rosenthal A.Z."/>
            <person name="Matson E.G."/>
            <person name="Eldar A."/>
            <person name="Leadbetter J.R."/>
        </authorList>
    </citation>
    <scope>NUCLEOTIDE SEQUENCE [LARGE SCALE GENOMIC DNA]</scope>
    <source>
        <strain evidence="2">ATCC BAA-888 / DSM 13862 / ZAS-9</strain>
    </source>
</reference>
<evidence type="ECO:0000313" key="1">
    <source>
        <dbReference type="EMBL" id="AEF83005.1"/>
    </source>
</evidence>
<dbReference type="Proteomes" id="UP000009222">
    <property type="component" value="Chromosome"/>
</dbReference>
<name>F5YG08_LEAAZ</name>
<keyword evidence="2" id="KW-1185">Reference proteome</keyword>
<protein>
    <submittedName>
        <fullName evidence="1">Uncharacterized protein</fullName>
    </submittedName>
</protein>
<dbReference type="RefSeq" id="WP_015710701.1">
    <property type="nucleotide sequence ID" value="NC_015577.1"/>
</dbReference>
<evidence type="ECO:0000313" key="2">
    <source>
        <dbReference type="Proteomes" id="UP000009222"/>
    </source>
</evidence>
<dbReference type="HOGENOM" id="CLU_949665_0_0_12"/>
<dbReference type="OrthoDB" id="360938at2"/>
<gene>
    <name evidence="1" type="ordered locus">TREAZ_1300</name>
</gene>
<accession>F5YG08</accession>
<dbReference type="KEGG" id="taz:TREAZ_1300"/>
<sequence length="299" mass="33341">MTKNKTIVLFSILFLIVPIFAGALDLELSGGAGNIAFDDERTSTLGGEALAFKPQIFPLIKAEISGDIGGAIFYNGGYERDPILRNRVYANMGYKLRFLYLEMGPFMGLLNNKDSILVPGAAVGMSLNFPGIIFLDLKASSTLGGILEDPGDYAQDTRNVSLGFWVPYVICSFNLETKKHTELEKSESLTEDAVRRYFFRANVFTKNVPYTIQVDFGYQNLSRSYSDYSLVKKNTESDEFKALFMGLEMTYTIVPGFKVFLGGEMPLYAWSAGDMKDPGKKTFLFQFHGGIVWTLPIKQ</sequence>
<proteinExistence type="predicted"/>
<dbReference type="EMBL" id="CP001841">
    <property type="protein sequence ID" value="AEF83005.1"/>
    <property type="molecule type" value="Genomic_DNA"/>
</dbReference>
<organism evidence="1 2">
    <name type="scientific">Leadbettera azotonutricia (strain ATCC BAA-888 / DSM 13862 / ZAS-9)</name>
    <name type="common">Treponema azotonutricium</name>
    <dbReference type="NCBI Taxonomy" id="545695"/>
    <lineage>
        <taxon>Bacteria</taxon>
        <taxon>Pseudomonadati</taxon>
        <taxon>Spirochaetota</taxon>
        <taxon>Spirochaetia</taxon>
        <taxon>Spirochaetales</taxon>
        <taxon>Breznakiellaceae</taxon>
        <taxon>Leadbettera</taxon>
    </lineage>
</organism>
<dbReference type="AlphaFoldDB" id="F5YG08"/>
<dbReference type="InParanoid" id="F5YG08"/>
<reference evidence="2" key="1">
    <citation type="submission" date="2009-12" db="EMBL/GenBank/DDBJ databases">
        <title>Complete sequence of Treponema azotonutricium strain ZAS-9.</title>
        <authorList>
            <person name="Tetu S.G."/>
            <person name="Matson E."/>
            <person name="Ren Q."/>
            <person name="Seshadri R."/>
            <person name="Elbourne L."/>
            <person name="Hassan K.A."/>
            <person name="Durkin A."/>
            <person name="Radune D."/>
            <person name="Mohamoud Y."/>
            <person name="Shay R."/>
            <person name="Jin S."/>
            <person name="Zhang X."/>
            <person name="Lucey K."/>
            <person name="Ballor N.R."/>
            <person name="Ottesen E."/>
            <person name="Rosenthal R."/>
            <person name="Allen A."/>
            <person name="Leadbetter J.R."/>
            <person name="Paulsen I.T."/>
        </authorList>
    </citation>
    <scope>NUCLEOTIDE SEQUENCE [LARGE SCALE GENOMIC DNA]</scope>
    <source>
        <strain evidence="2">ATCC BAA-888 / DSM 13862 / ZAS-9</strain>
    </source>
</reference>